<evidence type="ECO:0000313" key="3">
    <source>
        <dbReference type="Proteomes" id="UP001219518"/>
    </source>
</evidence>
<dbReference type="EMBL" id="JAHWGI010000295">
    <property type="protein sequence ID" value="KAK3912607.1"/>
    <property type="molecule type" value="Genomic_DNA"/>
</dbReference>
<dbReference type="Proteomes" id="UP001219518">
    <property type="component" value="Unassembled WGS sequence"/>
</dbReference>
<name>A0AAE1LC19_9NEOP</name>
<evidence type="ECO:0000313" key="2">
    <source>
        <dbReference type="EMBL" id="KAK3912607.1"/>
    </source>
</evidence>
<evidence type="ECO:0000256" key="1">
    <source>
        <dbReference type="SAM" id="MobiDB-lite"/>
    </source>
</evidence>
<organism evidence="2 3">
    <name type="scientific">Frankliniella fusca</name>
    <dbReference type="NCBI Taxonomy" id="407009"/>
    <lineage>
        <taxon>Eukaryota</taxon>
        <taxon>Metazoa</taxon>
        <taxon>Ecdysozoa</taxon>
        <taxon>Arthropoda</taxon>
        <taxon>Hexapoda</taxon>
        <taxon>Insecta</taxon>
        <taxon>Pterygota</taxon>
        <taxon>Neoptera</taxon>
        <taxon>Paraneoptera</taxon>
        <taxon>Thysanoptera</taxon>
        <taxon>Terebrantia</taxon>
        <taxon>Thripoidea</taxon>
        <taxon>Thripidae</taxon>
        <taxon>Frankliniella</taxon>
    </lineage>
</organism>
<feature type="region of interest" description="Disordered" evidence="1">
    <location>
        <begin position="1"/>
        <end position="34"/>
    </location>
</feature>
<dbReference type="AlphaFoldDB" id="A0AAE1LC19"/>
<feature type="compositionally biased region" description="Polar residues" evidence="1">
    <location>
        <begin position="1"/>
        <end position="12"/>
    </location>
</feature>
<accession>A0AAE1LC19</accession>
<feature type="compositionally biased region" description="Low complexity" evidence="1">
    <location>
        <begin position="13"/>
        <end position="34"/>
    </location>
</feature>
<comment type="caution">
    <text evidence="2">The sequence shown here is derived from an EMBL/GenBank/DDBJ whole genome shotgun (WGS) entry which is preliminary data.</text>
</comment>
<keyword evidence="3" id="KW-1185">Reference proteome</keyword>
<protein>
    <submittedName>
        <fullName evidence="2">Glucokinase</fullName>
    </submittedName>
</protein>
<proteinExistence type="predicted"/>
<sequence length="128" mass="13568">MSPGDTLTTFTPSSESSSDISPSSFSSVKDGSSFPSVDCVELLSPLVLIIPKSLLLAVIAALSISSLELFTTLWTTLSEDALLLEKTLIRKLSLDDILVLFKFDDKFNSPISSVAAKVPDDPGSVSTV</sequence>
<gene>
    <name evidence="2" type="ORF">KUF71_022195</name>
</gene>
<reference evidence="2" key="1">
    <citation type="submission" date="2021-07" db="EMBL/GenBank/DDBJ databases">
        <authorList>
            <person name="Catto M.A."/>
            <person name="Jacobson A."/>
            <person name="Kennedy G."/>
            <person name="Labadie P."/>
            <person name="Hunt B.G."/>
            <person name="Srinivasan R."/>
        </authorList>
    </citation>
    <scope>NUCLEOTIDE SEQUENCE</scope>
    <source>
        <strain evidence="2">PL_HMW_Pooled</strain>
        <tissue evidence="2">Head</tissue>
    </source>
</reference>
<reference evidence="2" key="2">
    <citation type="journal article" date="2023" name="BMC Genomics">
        <title>Pest status, molecular evolution, and epigenetic factors derived from the genome assembly of Frankliniella fusca, a thysanopteran phytovirus vector.</title>
        <authorList>
            <person name="Catto M.A."/>
            <person name="Labadie P.E."/>
            <person name="Jacobson A.L."/>
            <person name="Kennedy G.G."/>
            <person name="Srinivasan R."/>
            <person name="Hunt B.G."/>
        </authorList>
    </citation>
    <scope>NUCLEOTIDE SEQUENCE</scope>
    <source>
        <strain evidence="2">PL_HMW_Pooled</strain>
    </source>
</reference>